<dbReference type="Proteomes" id="UP000279029">
    <property type="component" value="Chromosome"/>
</dbReference>
<dbReference type="AlphaFoldDB" id="A0A3P7PBL8"/>
<name>A0A3P7PBL8_9FIRM</name>
<dbReference type="OrthoDB" id="2162583at2"/>
<proteinExistence type="predicted"/>
<sequence length="65" mass="7756">MQTSIQQYTEFGIKKIERFVENFINDETMKIGEFVLGHEKFLQELKREIIAETIEGIDEVYRNSK</sequence>
<evidence type="ECO:0000313" key="1">
    <source>
        <dbReference type="EMBL" id="VDN47553.1"/>
    </source>
</evidence>
<keyword evidence="2" id="KW-1185">Reference proteome</keyword>
<gene>
    <name evidence="1" type="ORF">PATL70BA_1666</name>
</gene>
<accession>A0A3P7PBL8</accession>
<reference evidence="1 2" key="1">
    <citation type="submission" date="2018-09" db="EMBL/GenBank/DDBJ databases">
        <authorList>
            <person name="Postec A."/>
        </authorList>
    </citation>
    <scope>NUCLEOTIDE SEQUENCE [LARGE SCALE GENOMIC DNA]</scope>
    <source>
        <strain evidence="1">70B-A</strain>
    </source>
</reference>
<evidence type="ECO:0000313" key="2">
    <source>
        <dbReference type="Proteomes" id="UP000279029"/>
    </source>
</evidence>
<protein>
    <submittedName>
        <fullName evidence="1">Uncharacterized protein</fullName>
    </submittedName>
</protein>
<dbReference type="EMBL" id="LR130778">
    <property type="protein sequence ID" value="VDN47553.1"/>
    <property type="molecule type" value="Genomic_DNA"/>
</dbReference>
<dbReference type="KEGG" id="cbar:PATL70BA_1666"/>
<dbReference type="RefSeq" id="WP_125136843.1">
    <property type="nucleotide sequence ID" value="NZ_LR130778.1"/>
</dbReference>
<organism evidence="1 2">
    <name type="scientific">Petrocella atlantisensis</name>
    <dbReference type="NCBI Taxonomy" id="2173034"/>
    <lineage>
        <taxon>Bacteria</taxon>
        <taxon>Bacillati</taxon>
        <taxon>Bacillota</taxon>
        <taxon>Clostridia</taxon>
        <taxon>Lachnospirales</taxon>
        <taxon>Vallitaleaceae</taxon>
        <taxon>Petrocella</taxon>
    </lineage>
</organism>